<feature type="region of interest" description="Disordered" evidence="1">
    <location>
        <begin position="313"/>
        <end position="337"/>
    </location>
</feature>
<evidence type="ECO:0000313" key="3">
    <source>
        <dbReference type="Proteomes" id="UP000325902"/>
    </source>
</evidence>
<gene>
    <name evidence="2" type="ORF">DBV05_g3286</name>
</gene>
<evidence type="ECO:0000256" key="1">
    <source>
        <dbReference type="SAM" id="MobiDB-lite"/>
    </source>
</evidence>
<organism evidence="2 3">
    <name type="scientific">Lasiodiplodia theobromae</name>
    <dbReference type="NCBI Taxonomy" id="45133"/>
    <lineage>
        <taxon>Eukaryota</taxon>
        <taxon>Fungi</taxon>
        <taxon>Dikarya</taxon>
        <taxon>Ascomycota</taxon>
        <taxon>Pezizomycotina</taxon>
        <taxon>Dothideomycetes</taxon>
        <taxon>Dothideomycetes incertae sedis</taxon>
        <taxon>Botryosphaeriales</taxon>
        <taxon>Botryosphaeriaceae</taxon>
        <taxon>Lasiodiplodia</taxon>
    </lineage>
</organism>
<sequence>MECTHVYGVELSRLRNLSSESQLLRKIHFRLESDALPARGSYLDLYVPDFHQYDSNKDRLYRHLDATSTWRRLTTAQAEELKFWEEMFAAVLEYVVSNHLIDIVDEMDNCNIDRYPGDLDGRICNFIDKLEPQNIAVNVREIITYMLELYKRHGCQHQWLAASGNFYNALCEFLRTRDCFEDGDPQPTVNVSFSASLSGNEPKVVGILRRYGPLMKFKRLDVFTSEEGWCEIRPSYTEPVLEPGYTSIIAQPEYRLASDWIKFDWDKNAEGFRGYVRPLPNMGDREKACPKRSLFHPPPGDQDLDDVMKAHKRSAASSPTKQKKKKKAMVKAPCFSPPSPRWGRNVPAWETLPVREHRAEKQKDYDNSADDFEATDDEYIIIYQPHTIPSSCDLNGSDAPLEMKPTTKGKGGSRPSPPKKTSRFNVTHYPGMSVSPELVQRAKTPVCPASAPPCPPRRRAVDSVLGISSDEKRPTSSAVWVTLDEFPSPPKNSACSAVDDATCFRWHDDEDGHGHHNHGHDGHCDNDPAHAAALEAAVMAGPSHMEEQATADLYRWLGHLGRPKVDVEEIRRGMREWYDSMRLKQDTPCRKTKDDLSQEYAFEQAFHEAFLGGESGEDGDAEGDD</sequence>
<evidence type="ECO:0000313" key="2">
    <source>
        <dbReference type="EMBL" id="KAB2578266.1"/>
    </source>
</evidence>
<keyword evidence="3" id="KW-1185">Reference proteome</keyword>
<dbReference type="AlphaFoldDB" id="A0A5N5DK36"/>
<reference evidence="2 3" key="1">
    <citation type="journal article" date="2019" name="Sci. Rep.">
        <title>A multi-omics analysis of the grapevine pathogen Lasiodiplodia theobromae reveals that temperature affects the expression of virulence- and pathogenicity-related genes.</title>
        <authorList>
            <person name="Felix C."/>
            <person name="Meneses R."/>
            <person name="Goncalves M.F.M."/>
            <person name="Tilleman L."/>
            <person name="Duarte A.S."/>
            <person name="Jorrin-Novo J.V."/>
            <person name="Van de Peer Y."/>
            <person name="Deforce D."/>
            <person name="Van Nieuwerburgh F."/>
            <person name="Esteves A.C."/>
            <person name="Alves A."/>
        </authorList>
    </citation>
    <scope>NUCLEOTIDE SEQUENCE [LARGE SCALE GENOMIC DNA]</scope>
    <source>
        <strain evidence="2 3">LA-SOL3</strain>
    </source>
</reference>
<name>A0A5N5DK36_9PEZI</name>
<comment type="caution">
    <text evidence="2">The sequence shown here is derived from an EMBL/GenBank/DDBJ whole genome shotgun (WGS) entry which is preliminary data.</text>
</comment>
<dbReference type="EMBL" id="VCHE01000013">
    <property type="protein sequence ID" value="KAB2578266.1"/>
    <property type="molecule type" value="Genomic_DNA"/>
</dbReference>
<accession>A0A5N5DK36</accession>
<dbReference type="OrthoDB" id="5330058at2759"/>
<dbReference type="Proteomes" id="UP000325902">
    <property type="component" value="Unassembled WGS sequence"/>
</dbReference>
<proteinExistence type="predicted"/>
<protein>
    <submittedName>
        <fullName evidence="2">Uncharacterized protein</fullName>
    </submittedName>
</protein>
<feature type="region of interest" description="Disordered" evidence="1">
    <location>
        <begin position="391"/>
        <end position="425"/>
    </location>
</feature>